<keyword evidence="3" id="KW-1185">Reference proteome</keyword>
<comment type="caution">
    <text evidence="2">The sequence shown here is derived from an EMBL/GenBank/DDBJ whole genome shotgun (WGS) entry which is preliminary data.</text>
</comment>
<dbReference type="InterPro" id="IPR011856">
    <property type="entry name" value="tRNA_endonuc-like_dom_sf"/>
</dbReference>
<evidence type="ECO:0000259" key="1">
    <source>
        <dbReference type="Pfam" id="PF08722"/>
    </source>
</evidence>
<dbReference type="Gene3D" id="3.40.1350.10">
    <property type="match status" value="1"/>
</dbReference>
<dbReference type="EMBL" id="BNCK01000005">
    <property type="protein sequence ID" value="GHF94999.1"/>
    <property type="molecule type" value="Genomic_DNA"/>
</dbReference>
<proteinExistence type="predicted"/>
<evidence type="ECO:0000313" key="2">
    <source>
        <dbReference type="EMBL" id="GHF94999.1"/>
    </source>
</evidence>
<organism evidence="2 3">
    <name type="scientific">Thalassotalea marina</name>
    <dbReference type="NCBI Taxonomy" id="1673741"/>
    <lineage>
        <taxon>Bacteria</taxon>
        <taxon>Pseudomonadati</taxon>
        <taxon>Pseudomonadota</taxon>
        <taxon>Gammaproteobacteria</taxon>
        <taxon>Alteromonadales</taxon>
        <taxon>Colwelliaceae</taxon>
        <taxon>Thalassotalea</taxon>
    </lineage>
</organism>
<protein>
    <recommendedName>
        <fullName evidence="1">TnsA endonuclease N-terminal domain-containing protein</fullName>
    </recommendedName>
</protein>
<dbReference type="InterPro" id="IPR011335">
    <property type="entry name" value="Restrct_endonuc-II-like"/>
</dbReference>
<dbReference type="InterPro" id="IPR014833">
    <property type="entry name" value="TnsA_N"/>
</dbReference>
<dbReference type="CDD" id="cd22362">
    <property type="entry name" value="TnsA_endonuclease-like"/>
    <property type="match status" value="1"/>
</dbReference>
<reference evidence="2" key="1">
    <citation type="journal article" date="2014" name="Int. J. Syst. Evol. Microbiol.">
        <title>Complete genome sequence of Corynebacterium casei LMG S-19264T (=DSM 44701T), isolated from a smear-ripened cheese.</title>
        <authorList>
            <consortium name="US DOE Joint Genome Institute (JGI-PGF)"/>
            <person name="Walter F."/>
            <person name="Albersmeier A."/>
            <person name="Kalinowski J."/>
            <person name="Ruckert C."/>
        </authorList>
    </citation>
    <scope>NUCLEOTIDE SEQUENCE</scope>
    <source>
        <strain evidence="2">KCTC 42731</strain>
    </source>
</reference>
<dbReference type="Pfam" id="PF08722">
    <property type="entry name" value="Tn7_TnsA-like_N"/>
    <property type="match status" value="1"/>
</dbReference>
<reference evidence="2" key="2">
    <citation type="submission" date="2020-09" db="EMBL/GenBank/DDBJ databases">
        <authorList>
            <person name="Sun Q."/>
            <person name="Kim S."/>
        </authorList>
    </citation>
    <scope>NUCLEOTIDE SEQUENCE</scope>
    <source>
        <strain evidence="2">KCTC 42731</strain>
    </source>
</reference>
<accession>A0A919BLC3</accession>
<name>A0A919BLC3_9GAMM</name>
<dbReference type="GO" id="GO:0003676">
    <property type="term" value="F:nucleic acid binding"/>
    <property type="evidence" value="ECO:0007669"/>
    <property type="project" value="InterPro"/>
</dbReference>
<gene>
    <name evidence="2" type="ORF">GCM10017161_24130</name>
</gene>
<dbReference type="RefSeq" id="WP_189770883.1">
    <property type="nucleotide sequence ID" value="NZ_BNCK01000005.1"/>
</dbReference>
<dbReference type="AlphaFoldDB" id="A0A919BLC3"/>
<dbReference type="SUPFAM" id="SSF52980">
    <property type="entry name" value="Restriction endonuclease-like"/>
    <property type="match status" value="1"/>
</dbReference>
<feature type="domain" description="TnsA endonuclease N-terminal" evidence="1">
    <location>
        <begin position="76"/>
        <end position="172"/>
    </location>
</feature>
<evidence type="ECO:0000313" key="3">
    <source>
        <dbReference type="Proteomes" id="UP000623842"/>
    </source>
</evidence>
<sequence length="276" mass="32479">MKRRQNITREVRDGWVRKFEKLNKQSRLYYSFITTQDIKSMGSKSRTPDFEERGQDRDLLSTNERMFFYRLRFSKKFVSIKEQYPLLPLERVIGVAKQLGVRYPTYPYSRSVEVVMTSDFVCKTLSGKLVVYSIKDTKAFKNLSEAQRKNLDNKLKIEKAFWESKGATWYLILSEQIKTIFAQNLEQLFPSCSLTVKLQIFHPRWLQLFSNGLSYKKQRLSELVTAIALELGISYQESVEICQFCIWNKHIKANLSSIKLRYELSLEQLGCEVNRG</sequence>
<dbReference type="Proteomes" id="UP000623842">
    <property type="component" value="Unassembled WGS sequence"/>
</dbReference>